<dbReference type="Proteomes" id="UP000278807">
    <property type="component" value="Unassembled WGS sequence"/>
</dbReference>
<proteinExistence type="predicted"/>
<name>A0A0R3TBB5_RODNA</name>
<reference evidence="1 2" key="2">
    <citation type="submission" date="2018-11" db="EMBL/GenBank/DDBJ databases">
        <authorList>
            <consortium name="Pathogen Informatics"/>
        </authorList>
    </citation>
    <scope>NUCLEOTIDE SEQUENCE [LARGE SCALE GENOMIC DNA]</scope>
</reference>
<evidence type="ECO:0000313" key="3">
    <source>
        <dbReference type="WBParaSite" id="HNAJ_0000435401-mRNA-1"/>
    </source>
</evidence>
<organism evidence="3">
    <name type="scientific">Rodentolepis nana</name>
    <name type="common">Dwarf tapeworm</name>
    <name type="synonym">Hymenolepis nana</name>
    <dbReference type="NCBI Taxonomy" id="102285"/>
    <lineage>
        <taxon>Eukaryota</taxon>
        <taxon>Metazoa</taxon>
        <taxon>Spiralia</taxon>
        <taxon>Lophotrochozoa</taxon>
        <taxon>Platyhelminthes</taxon>
        <taxon>Cestoda</taxon>
        <taxon>Eucestoda</taxon>
        <taxon>Cyclophyllidea</taxon>
        <taxon>Hymenolepididae</taxon>
        <taxon>Rodentolepis</taxon>
    </lineage>
</organism>
<dbReference type="EMBL" id="UZAE01003001">
    <property type="protein sequence ID" value="VDO00212.1"/>
    <property type="molecule type" value="Genomic_DNA"/>
</dbReference>
<evidence type="ECO:0000313" key="2">
    <source>
        <dbReference type="Proteomes" id="UP000278807"/>
    </source>
</evidence>
<dbReference type="AlphaFoldDB" id="A0A0R3TBB5"/>
<sequence>MNAPSKVAGGVDGFYGDVRQQMRREQNEDHLQMNRSLPWNPFVTGPLLQGLQELLQHSMNLEATKDQYTS</sequence>
<keyword evidence="2" id="KW-1185">Reference proteome</keyword>
<evidence type="ECO:0000313" key="1">
    <source>
        <dbReference type="EMBL" id="VDO00212.1"/>
    </source>
</evidence>
<accession>A0A0R3TBB5</accession>
<gene>
    <name evidence="1" type="ORF">HNAJ_LOCUS4352</name>
</gene>
<reference evidence="3" key="1">
    <citation type="submission" date="2017-02" db="UniProtKB">
        <authorList>
            <consortium name="WormBaseParasite"/>
        </authorList>
    </citation>
    <scope>IDENTIFICATION</scope>
</reference>
<dbReference type="WBParaSite" id="HNAJ_0000435401-mRNA-1">
    <property type="protein sequence ID" value="HNAJ_0000435401-mRNA-1"/>
    <property type="gene ID" value="HNAJ_0000435401"/>
</dbReference>
<protein>
    <submittedName>
        <fullName evidence="1 3">Uncharacterized protein</fullName>
    </submittedName>
</protein>